<dbReference type="Proteomes" id="UP001652582">
    <property type="component" value="Chromosome 5"/>
</dbReference>
<keyword evidence="2" id="KW-0732">Signal</keyword>
<dbReference type="GeneID" id="112051017"/>
<dbReference type="KEGG" id="bany:112051017"/>
<evidence type="ECO:0000256" key="2">
    <source>
        <dbReference type="SAM" id="SignalP"/>
    </source>
</evidence>
<evidence type="ECO:0000313" key="4">
    <source>
        <dbReference type="RefSeq" id="XP_023945248.1"/>
    </source>
</evidence>
<evidence type="ECO:0000313" key="3">
    <source>
        <dbReference type="Proteomes" id="UP001652582"/>
    </source>
</evidence>
<protein>
    <submittedName>
        <fullName evidence="4">Uncharacterized protein LOC112051017</fullName>
    </submittedName>
</protein>
<dbReference type="OrthoDB" id="7411817at2759"/>
<dbReference type="RefSeq" id="XP_023945248.1">
    <property type="nucleotide sequence ID" value="XM_024089480.2"/>
</dbReference>
<keyword evidence="3" id="KW-1185">Reference proteome</keyword>
<accession>A0A6J1NJY9</accession>
<evidence type="ECO:0000256" key="1">
    <source>
        <dbReference type="SAM" id="MobiDB-lite"/>
    </source>
</evidence>
<feature type="compositionally biased region" description="Low complexity" evidence="1">
    <location>
        <begin position="464"/>
        <end position="476"/>
    </location>
</feature>
<feature type="signal peptide" evidence="2">
    <location>
        <begin position="1"/>
        <end position="29"/>
    </location>
</feature>
<name>A0A6J1NJY9_BICAN</name>
<feature type="region of interest" description="Disordered" evidence="1">
    <location>
        <begin position="454"/>
        <end position="478"/>
    </location>
</feature>
<sequence>MKMSLCNACRFSVICCIIVLSNIDAPATAFTLRHTTKAIHADRNLAQEDSVILRVKRNSRIVSDHLNLSNNKTEGKKERKENGILLATKTIQPKQDFITEPNTTDQTSNIPNKNLVTEQITVYEQKITTESSTLINPEAETFTSSFGLEDKSSVSMYSEYTSERETTTDFIDLSTSELKLSESEQIELETTTIGQSKDRTVTDKPQFTKPSKDIIKKQKHFSPSLNKLGPTPKWKKYKTIERKRPSHSSEEIVREKIKDNIKEEILNAETKHVRVALQDTVTSDIPSLESLKNDLLTSNLKFQTYDSQNAVTLTPLVEVDGPTAHLDILSSTQVGHESKRAGFLNFSGKTITSEATSTSYVTTEISTETEKKPEMADFKISTNIPGMFETSSSITDIVHSEDKNKLESQIVMNEDTMKEELMKEMAIKDYEENVNQRQRVNVLNYNANHKIEESKGVNLDNSAETNSSSEVNSKSMNNEKSKNITLYTVNANYKPMKKIEVMPPKQFVRDPDDNSWRNESLSSLGIVFKPKNSSKPFTQVLKNKTETEWNNLSEKDIKNDLPDLRERLQKMGEKRKSKRKKIDSFGNTVYIDYEENSSSGERGGVTIDELTSIVTTYSPALDSTTGGNGITREPQNVTETVTTNSTTESVSKNSFATTIPKKLFREYYDSTDEDDTDYLNMAKIDLKKFTTSLRPSTPFFPSTIVAKQPDWLKQKSKLSVNAFPERKATVQYFPPLTTQKVNINDYDNGFKFKMESFTTETDVPEHVLPASVPIPTTPPTFVSTPSASTVGSKSDLTEKMLLTRPQLTTDPGVALNDEVSFDRGTYVIKHYKDFVKVAAKNSEYDKNFGYIPYTEAPAQGVTNTAHLRYNKESPRPIDNGYEDYETQFRKDVLQRFVDNFNQNSERYRSEFPILFNSSIIHTESQSGDDVASSRAFMRGLYNGKFALPRKTCEPNCDKLVELSPAYELHYYMPDQEEKEEVAPQPVTLPYQYRL</sequence>
<reference evidence="4" key="1">
    <citation type="submission" date="2025-08" db="UniProtKB">
        <authorList>
            <consortium name="RefSeq"/>
        </authorList>
    </citation>
    <scope>IDENTIFICATION</scope>
</reference>
<feature type="chain" id="PRO_5026724890" evidence="2">
    <location>
        <begin position="30"/>
        <end position="994"/>
    </location>
</feature>
<gene>
    <name evidence="4" type="primary">LOC112051017</name>
</gene>
<dbReference type="AlphaFoldDB" id="A0A6J1NJY9"/>
<proteinExistence type="predicted"/>
<organism evidence="3 4">
    <name type="scientific">Bicyclus anynana</name>
    <name type="common">Squinting bush brown butterfly</name>
    <dbReference type="NCBI Taxonomy" id="110368"/>
    <lineage>
        <taxon>Eukaryota</taxon>
        <taxon>Metazoa</taxon>
        <taxon>Ecdysozoa</taxon>
        <taxon>Arthropoda</taxon>
        <taxon>Hexapoda</taxon>
        <taxon>Insecta</taxon>
        <taxon>Pterygota</taxon>
        <taxon>Neoptera</taxon>
        <taxon>Endopterygota</taxon>
        <taxon>Lepidoptera</taxon>
        <taxon>Glossata</taxon>
        <taxon>Ditrysia</taxon>
        <taxon>Papilionoidea</taxon>
        <taxon>Nymphalidae</taxon>
        <taxon>Satyrinae</taxon>
        <taxon>Satyrini</taxon>
        <taxon>Mycalesina</taxon>
        <taxon>Bicyclus</taxon>
    </lineage>
</organism>